<reference evidence="1" key="1">
    <citation type="submission" date="2019-08" db="EMBL/GenBank/DDBJ databases">
        <authorList>
            <person name="Kucharzyk K."/>
            <person name="Murdoch R.W."/>
            <person name="Higgins S."/>
            <person name="Loffler F."/>
        </authorList>
    </citation>
    <scope>NUCLEOTIDE SEQUENCE</scope>
</reference>
<gene>
    <name evidence="1" type="ORF">SDC9_99478</name>
</gene>
<organism evidence="1">
    <name type="scientific">bioreactor metagenome</name>
    <dbReference type="NCBI Taxonomy" id="1076179"/>
    <lineage>
        <taxon>unclassified sequences</taxon>
        <taxon>metagenomes</taxon>
        <taxon>ecological metagenomes</taxon>
    </lineage>
</organism>
<sequence>MLMFFPKLISSPVGTLSFCVFLPPNIKASAPATCGEDIDVPLIDWYLSSLASDQMFPPTPVISGLNSKFGVGPQEEKSDIFPMFELSADITAPLKFNFKLLVIRLLRVSASFFDIHIQGIVTPSFGAVLTRLSSVP</sequence>
<evidence type="ECO:0000313" key="1">
    <source>
        <dbReference type="EMBL" id="MPM52717.1"/>
    </source>
</evidence>
<accession>A0A645AI86</accession>
<dbReference type="EMBL" id="VSSQ01013995">
    <property type="protein sequence ID" value="MPM52717.1"/>
    <property type="molecule type" value="Genomic_DNA"/>
</dbReference>
<proteinExistence type="predicted"/>
<name>A0A645AI86_9ZZZZ</name>
<dbReference type="AlphaFoldDB" id="A0A645AI86"/>
<comment type="caution">
    <text evidence="1">The sequence shown here is derived from an EMBL/GenBank/DDBJ whole genome shotgun (WGS) entry which is preliminary data.</text>
</comment>
<protein>
    <submittedName>
        <fullName evidence="1">Uncharacterized protein</fullName>
    </submittedName>
</protein>